<gene>
    <name evidence="1" type="ORF">PM001_LOCUS21784</name>
</gene>
<dbReference type="EMBL" id="CAKLBY020000224">
    <property type="protein sequence ID" value="CAK7936634.1"/>
    <property type="molecule type" value="Genomic_DNA"/>
</dbReference>
<organism evidence="1 2">
    <name type="scientific">Peronospora matthiolae</name>
    <dbReference type="NCBI Taxonomy" id="2874970"/>
    <lineage>
        <taxon>Eukaryota</taxon>
        <taxon>Sar</taxon>
        <taxon>Stramenopiles</taxon>
        <taxon>Oomycota</taxon>
        <taxon>Peronosporomycetes</taxon>
        <taxon>Peronosporales</taxon>
        <taxon>Peronosporaceae</taxon>
        <taxon>Peronospora</taxon>
    </lineage>
</organism>
<reference evidence="1" key="1">
    <citation type="submission" date="2024-01" db="EMBL/GenBank/DDBJ databases">
        <authorList>
            <person name="Webb A."/>
        </authorList>
    </citation>
    <scope>NUCLEOTIDE SEQUENCE</scope>
    <source>
        <strain evidence="1">Pm1</strain>
    </source>
</reference>
<dbReference type="Proteomes" id="UP001162060">
    <property type="component" value="Unassembled WGS sequence"/>
</dbReference>
<protein>
    <submittedName>
        <fullName evidence="1">Uncharacterized protein</fullName>
    </submittedName>
</protein>
<sequence length="331" mass="36463">MTGASGANRTFRSLFGGQEKSFDEVLDLETDVIGSIEAAASVSGAAIGVAGDEDQDEEEDGEDAMVWKEELLLLDCGVAAKADGLQLAQHRSMEEWADDDDEEDNWKDMLQDRVDQLDLAFLPDNDGDDDDAIVFETRCRLEHQSVCNLSAHEVHAWNIERTVVGEAAASTLVHDARMRSISIDCVARKIQTVEYYRKRSRSLSDTTDMLELPYYSPSRKNSLDSDRSCLSRDISRDIRGIGEPLATDATLSVSSSTAASVLSDTEAMRRFVLDDVKSMSMERLVSDAQRLHFLEDFYHNQQRQDAVSPVILPTAASSSPSVPSSPAMSTP</sequence>
<dbReference type="AlphaFoldDB" id="A0AAV1UP62"/>
<name>A0AAV1UP62_9STRA</name>
<comment type="caution">
    <text evidence="1">The sequence shown here is derived from an EMBL/GenBank/DDBJ whole genome shotgun (WGS) entry which is preliminary data.</text>
</comment>
<accession>A0AAV1UP62</accession>
<evidence type="ECO:0000313" key="2">
    <source>
        <dbReference type="Proteomes" id="UP001162060"/>
    </source>
</evidence>
<evidence type="ECO:0000313" key="1">
    <source>
        <dbReference type="EMBL" id="CAK7936634.1"/>
    </source>
</evidence>
<proteinExistence type="predicted"/>